<dbReference type="Gene3D" id="3.20.90.10">
    <property type="entry name" value="Tubby Protein, Chain A"/>
    <property type="match status" value="1"/>
</dbReference>
<dbReference type="InterPro" id="IPR000007">
    <property type="entry name" value="Tubby_C"/>
</dbReference>
<reference evidence="4" key="1">
    <citation type="submission" date="2020-07" db="EMBL/GenBank/DDBJ databases">
        <title>Multicomponent nature underlies the extraordinary mechanical properties of spider dragline silk.</title>
        <authorList>
            <person name="Kono N."/>
            <person name="Nakamura H."/>
            <person name="Mori M."/>
            <person name="Yoshida Y."/>
            <person name="Ohtoshi R."/>
            <person name="Malay A.D."/>
            <person name="Moran D.A.P."/>
            <person name="Tomita M."/>
            <person name="Numata K."/>
            <person name="Arakawa K."/>
        </authorList>
    </citation>
    <scope>NUCLEOTIDE SEQUENCE</scope>
</reference>
<protein>
    <submittedName>
        <fullName evidence="4">Tubby protein homolog</fullName>
    </submittedName>
</protein>
<evidence type="ECO:0000256" key="1">
    <source>
        <dbReference type="ARBA" id="ARBA00007129"/>
    </source>
</evidence>
<name>A0A8X6J168_TRICU</name>
<dbReference type="AlphaFoldDB" id="A0A8X6J168"/>
<keyword evidence="5" id="KW-1185">Reference proteome</keyword>
<dbReference type="PANTHER" id="PTHR16517">
    <property type="entry name" value="TUBBY-RELATED"/>
    <property type="match status" value="1"/>
</dbReference>
<dbReference type="InterPro" id="IPR025659">
    <property type="entry name" value="Tubby-like_C"/>
</dbReference>
<evidence type="ECO:0000313" key="5">
    <source>
        <dbReference type="Proteomes" id="UP000887116"/>
    </source>
</evidence>
<accession>A0A8X6J168</accession>
<organism evidence="4 5">
    <name type="scientific">Trichonephila clavata</name>
    <name type="common">Joro spider</name>
    <name type="synonym">Nephila clavata</name>
    <dbReference type="NCBI Taxonomy" id="2740835"/>
    <lineage>
        <taxon>Eukaryota</taxon>
        <taxon>Metazoa</taxon>
        <taxon>Ecdysozoa</taxon>
        <taxon>Arthropoda</taxon>
        <taxon>Chelicerata</taxon>
        <taxon>Arachnida</taxon>
        <taxon>Araneae</taxon>
        <taxon>Araneomorphae</taxon>
        <taxon>Entelegynae</taxon>
        <taxon>Araneoidea</taxon>
        <taxon>Nephilidae</taxon>
        <taxon>Trichonephila</taxon>
    </lineage>
</organism>
<dbReference type="GO" id="GO:0061512">
    <property type="term" value="P:protein localization to cilium"/>
    <property type="evidence" value="ECO:0007669"/>
    <property type="project" value="TreeGrafter"/>
</dbReference>
<proteinExistence type="inferred from homology"/>
<dbReference type="SUPFAM" id="SSF54518">
    <property type="entry name" value="Tubby C-terminal domain-like"/>
    <property type="match status" value="1"/>
</dbReference>
<dbReference type="PRINTS" id="PR01573">
    <property type="entry name" value="SUPERTUBBY"/>
</dbReference>
<dbReference type="GO" id="GO:0005929">
    <property type="term" value="C:cilium"/>
    <property type="evidence" value="ECO:0007669"/>
    <property type="project" value="TreeGrafter"/>
</dbReference>
<feature type="region of interest" description="Disordered" evidence="2">
    <location>
        <begin position="85"/>
        <end position="104"/>
    </location>
</feature>
<dbReference type="Pfam" id="PF01167">
    <property type="entry name" value="Tub"/>
    <property type="match status" value="1"/>
</dbReference>
<comment type="caution">
    <text evidence="4">The sequence shown here is derived from an EMBL/GenBank/DDBJ whole genome shotgun (WGS) entry which is preliminary data.</text>
</comment>
<feature type="domain" description="Tubby C-terminal" evidence="3">
    <location>
        <begin position="131"/>
        <end position="208"/>
    </location>
</feature>
<dbReference type="Proteomes" id="UP000887116">
    <property type="component" value="Unassembled WGS sequence"/>
</dbReference>
<dbReference type="EMBL" id="BMAO01003301">
    <property type="protein sequence ID" value="GFQ86985.1"/>
    <property type="molecule type" value="Genomic_DNA"/>
</dbReference>
<dbReference type="PANTHER" id="PTHR16517:SF7">
    <property type="entry name" value="PROTEIN KING TUBBY"/>
    <property type="match status" value="1"/>
</dbReference>
<gene>
    <name evidence="4" type="primary">TUB</name>
    <name evidence="4" type="ORF">TNCT_305021</name>
</gene>
<comment type="similarity">
    <text evidence="1">Belongs to the TUB family.</text>
</comment>
<dbReference type="OrthoDB" id="8775810at2759"/>
<evidence type="ECO:0000313" key="4">
    <source>
        <dbReference type="EMBL" id="GFQ86985.1"/>
    </source>
</evidence>
<evidence type="ECO:0000259" key="3">
    <source>
        <dbReference type="Pfam" id="PF01167"/>
    </source>
</evidence>
<evidence type="ECO:0000256" key="2">
    <source>
        <dbReference type="SAM" id="MobiDB-lite"/>
    </source>
</evidence>
<sequence length="208" mass="22898">MYGTSQLSARILAHTSTVKRYCAALGRVLFGLFKMILETKLEALNLSSEVDFDASDDDIDISPIESPEVDPGPSSHSVEARMESANITRNGRPPLGSRASTNSSIDTPKLDMDDCLGNLEILLDDLPSFATEPCPKGVTVRCRISRDRKGMDRGIFPTYFLHLERQDGRKVFLLAARKRKKSATSNYLISVDATDLSRGGNSFIGKLR</sequence>